<protein>
    <recommendedName>
        <fullName evidence="2">diphosphoinositol-polyphosphate diphosphatase</fullName>
        <ecNumber evidence="2">3.6.1.52</ecNumber>
    </recommendedName>
</protein>
<proteinExistence type="inferred from homology"/>
<dbReference type="AlphaFoldDB" id="A0AA41S305"/>
<dbReference type="GO" id="GO:0005737">
    <property type="term" value="C:cytoplasm"/>
    <property type="evidence" value="ECO:0007669"/>
    <property type="project" value="UniProtKB-SubCell"/>
</dbReference>
<keyword evidence="4" id="KW-0378">Hydrolase</keyword>
<comment type="catalytic activity">
    <reaction evidence="6">
        <text>5-diphospho-1D-myo-inositol 1,2,3,4,6-pentakisphosphate + H2O = 1D-myo-inositol hexakisphosphate + phosphate + H(+)</text>
        <dbReference type="Rhea" id="RHEA:22384"/>
        <dbReference type="ChEBI" id="CHEBI:15377"/>
        <dbReference type="ChEBI" id="CHEBI:15378"/>
        <dbReference type="ChEBI" id="CHEBI:43474"/>
        <dbReference type="ChEBI" id="CHEBI:58130"/>
        <dbReference type="ChEBI" id="CHEBI:58628"/>
        <dbReference type="EC" id="3.6.1.52"/>
    </reaction>
    <physiologicalReaction direction="left-to-right" evidence="6">
        <dbReference type="Rhea" id="RHEA:22385"/>
    </physiologicalReaction>
</comment>
<keyword evidence="3" id="KW-0963">Cytoplasm</keyword>
<dbReference type="InterPro" id="IPR029021">
    <property type="entry name" value="Prot-tyrosine_phosphatase-like"/>
</dbReference>
<evidence type="ECO:0000256" key="3">
    <source>
        <dbReference type="ARBA" id="ARBA00022490"/>
    </source>
</evidence>
<dbReference type="InterPro" id="IPR016130">
    <property type="entry name" value="Tyr_Pase_AS"/>
</dbReference>
<dbReference type="FunFam" id="3.90.190.10:FF:000035">
    <property type="entry name" value="Tyrosine phosphatase, putative"/>
    <property type="match status" value="1"/>
</dbReference>
<keyword evidence="10" id="KW-1185">Reference proteome</keyword>
<dbReference type="SUPFAM" id="SSF52799">
    <property type="entry name" value="(Phosphotyrosine protein) phosphatases II"/>
    <property type="match status" value="1"/>
</dbReference>
<accession>A0AA41S305</accession>
<dbReference type="Pfam" id="PF03162">
    <property type="entry name" value="Y_phosphatase2"/>
    <property type="match status" value="1"/>
</dbReference>
<dbReference type="PROSITE" id="PS50054">
    <property type="entry name" value="TYR_PHOSPHATASE_DUAL"/>
    <property type="match status" value="1"/>
</dbReference>
<feature type="domain" description="Tyrosine-protein phosphatase" evidence="8">
    <location>
        <begin position="24"/>
        <end position="186"/>
    </location>
</feature>
<dbReference type="Gene3D" id="3.90.190.10">
    <property type="entry name" value="Protein tyrosine phosphatase superfamily"/>
    <property type="match status" value="1"/>
</dbReference>
<evidence type="ECO:0000313" key="9">
    <source>
        <dbReference type="EMBL" id="MCL7027821.1"/>
    </source>
</evidence>
<dbReference type="Proteomes" id="UP001177140">
    <property type="component" value="Unassembled WGS sequence"/>
</dbReference>
<dbReference type="PANTHER" id="PTHR31126">
    <property type="entry name" value="TYROSINE-PROTEIN PHOSPHATASE"/>
    <property type="match status" value="1"/>
</dbReference>
<dbReference type="InterPro" id="IPR020422">
    <property type="entry name" value="TYR_PHOSPHATASE_DUAL_dom"/>
</dbReference>
<dbReference type="GO" id="GO:0008486">
    <property type="term" value="F:diphosphoinositol-polyphosphate diphosphatase activity"/>
    <property type="evidence" value="ECO:0007669"/>
    <property type="project" value="UniProtKB-EC"/>
</dbReference>
<evidence type="ECO:0000256" key="7">
    <source>
        <dbReference type="ARBA" id="ARBA00047927"/>
    </source>
</evidence>
<sequence length="221" mass="24837">MGRVSRFGTDNPRTTKKNKKNLGLKIICWPFLSLCLIKSLGLSFPNPSNFSLIETLNLKSVLCLCPEPYPEENKKFLQSKNIKPFQFGLQGTKKESVSEDTIAEAIEVLLDVRNHPILIHCKHGKHRTGCVVGCYRKVKNWCLPCVLKEYQRFVGEKARPTDMKFIKSFNAGSCLSQRFYSTISYGKQHLVYQEERANNNSTLAAATAGGANLGLMWGVFG</sequence>
<evidence type="ECO:0000259" key="8">
    <source>
        <dbReference type="PROSITE" id="PS50054"/>
    </source>
</evidence>
<evidence type="ECO:0000313" key="10">
    <source>
        <dbReference type="Proteomes" id="UP001177140"/>
    </source>
</evidence>
<evidence type="ECO:0000256" key="6">
    <source>
        <dbReference type="ARBA" id="ARBA00047342"/>
    </source>
</evidence>
<comment type="caution">
    <text evidence="9">The sequence shown here is derived from an EMBL/GenBank/DDBJ whole genome shotgun (WGS) entry which is preliminary data.</text>
</comment>
<gene>
    <name evidence="9" type="ORF">MKW94_013992</name>
</gene>
<dbReference type="EMBL" id="JAJJMA010072394">
    <property type="protein sequence ID" value="MCL7027821.1"/>
    <property type="molecule type" value="Genomic_DNA"/>
</dbReference>
<comment type="subcellular location">
    <subcellularLocation>
        <location evidence="1">Cytoplasm</location>
    </subcellularLocation>
</comment>
<dbReference type="EC" id="3.6.1.52" evidence="2"/>
<dbReference type="PROSITE" id="PS00383">
    <property type="entry name" value="TYR_PHOSPHATASE_1"/>
    <property type="match status" value="1"/>
</dbReference>
<reference evidence="9" key="1">
    <citation type="submission" date="2022-03" db="EMBL/GenBank/DDBJ databases">
        <title>A functionally conserved STORR gene fusion in Papaver species that diverged 16.8 million years ago.</title>
        <authorList>
            <person name="Catania T."/>
        </authorList>
    </citation>
    <scope>NUCLEOTIDE SEQUENCE</scope>
    <source>
        <strain evidence="9">S-191538</strain>
    </source>
</reference>
<comment type="similarity">
    <text evidence="5">Belongs to the protein-tyrosine phosphatase family. Atypical dual-specificity phosphatase Siw14-like subfamily.</text>
</comment>
<evidence type="ECO:0000256" key="5">
    <source>
        <dbReference type="ARBA" id="ARBA00044949"/>
    </source>
</evidence>
<organism evidence="9 10">
    <name type="scientific">Papaver nudicaule</name>
    <name type="common">Iceland poppy</name>
    <dbReference type="NCBI Taxonomy" id="74823"/>
    <lineage>
        <taxon>Eukaryota</taxon>
        <taxon>Viridiplantae</taxon>
        <taxon>Streptophyta</taxon>
        <taxon>Embryophyta</taxon>
        <taxon>Tracheophyta</taxon>
        <taxon>Spermatophyta</taxon>
        <taxon>Magnoliopsida</taxon>
        <taxon>Ranunculales</taxon>
        <taxon>Papaveraceae</taxon>
        <taxon>Papaveroideae</taxon>
        <taxon>Papaver</taxon>
    </lineage>
</organism>
<dbReference type="GO" id="GO:0016791">
    <property type="term" value="F:phosphatase activity"/>
    <property type="evidence" value="ECO:0007669"/>
    <property type="project" value="TreeGrafter"/>
</dbReference>
<dbReference type="PANTHER" id="PTHR31126:SF46">
    <property type="entry name" value="TYROSINE-PROTEIN PHOSPHATASE DSP5"/>
    <property type="match status" value="1"/>
</dbReference>
<evidence type="ECO:0000256" key="2">
    <source>
        <dbReference type="ARBA" id="ARBA00012527"/>
    </source>
</evidence>
<evidence type="ECO:0000256" key="1">
    <source>
        <dbReference type="ARBA" id="ARBA00004496"/>
    </source>
</evidence>
<comment type="catalytic activity">
    <reaction evidence="7">
        <text>1,5-bis(diphospho)-1D-myo-inositol 2,3,4,6-tetrakisphosphate + H2O = 1-diphospho-1D-myo-inositol 2,3,4,5,6-pentakisphosphate + phosphate + 2 H(+)</text>
        <dbReference type="Rhea" id="RHEA:79699"/>
        <dbReference type="ChEBI" id="CHEBI:15377"/>
        <dbReference type="ChEBI" id="CHEBI:15378"/>
        <dbReference type="ChEBI" id="CHEBI:43474"/>
        <dbReference type="ChEBI" id="CHEBI:74946"/>
        <dbReference type="ChEBI" id="CHEBI:77983"/>
        <dbReference type="EC" id="3.6.1.52"/>
    </reaction>
    <physiologicalReaction direction="left-to-right" evidence="7">
        <dbReference type="Rhea" id="RHEA:79700"/>
    </physiologicalReaction>
</comment>
<name>A0AA41S305_PAPNU</name>
<dbReference type="InterPro" id="IPR004861">
    <property type="entry name" value="Siw14-like"/>
</dbReference>
<evidence type="ECO:0000256" key="4">
    <source>
        <dbReference type="ARBA" id="ARBA00022801"/>
    </source>
</evidence>